<feature type="region of interest" description="Disordered" evidence="1">
    <location>
        <begin position="296"/>
        <end position="315"/>
    </location>
</feature>
<sequence>MQPVFVSLNGTLQQAEKMSPQPDFDVAGGSHVGRKRVENQDHFLVADLHRQLEIIETDVPHDQCTELYGSPLGRLMVVADGMGGHADGELASNAAVQACARYVLDMTDWFLKLSAANEDDFKRELTDALTEVQKSLFENSSPNSTRMGTTVTMAYIVWPRLYVVHAGDSRCYLLRGGDMQQLTTDHTLAQKLLDDEAITAEQAATSKWRHVLWNCVGGSKERVETEVIKTYLEPGDTVLLCSDGLSGMLSDEQIGDVVRHASSSREASEQLIRQANEAGGLDNISVIVAQYSPRTNQSFTPAPVDNPSTADTVVD</sequence>
<reference evidence="3 4" key="1">
    <citation type="submission" date="2019-08" db="EMBL/GenBank/DDBJ databases">
        <title>Deep-cultivation of Planctomycetes and their phenomic and genomic characterization uncovers novel biology.</title>
        <authorList>
            <person name="Wiegand S."/>
            <person name="Jogler M."/>
            <person name="Boedeker C."/>
            <person name="Pinto D."/>
            <person name="Vollmers J."/>
            <person name="Rivas-Marin E."/>
            <person name="Kohn T."/>
            <person name="Peeters S.H."/>
            <person name="Heuer A."/>
            <person name="Rast P."/>
            <person name="Oberbeckmann S."/>
            <person name="Bunk B."/>
            <person name="Jeske O."/>
            <person name="Meyerdierks A."/>
            <person name="Storesund J.E."/>
            <person name="Kallscheuer N."/>
            <person name="Luecker S."/>
            <person name="Lage O.M."/>
            <person name="Pohl T."/>
            <person name="Merkel B.J."/>
            <person name="Hornburger P."/>
            <person name="Mueller R.-W."/>
            <person name="Bruemmer F."/>
            <person name="Labrenz M."/>
            <person name="Spormann A.M."/>
            <person name="Op den Camp H."/>
            <person name="Overmann J."/>
            <person name="Amann R."/>
            <person name="Jetten M.S.M."/>
            <person name="Mascher T."/>
            <person name="Medema M.H."/>
            <person name="Devos D.P."/>
            <person name="Kaster A.-K."/>
            <person name="Ovreas L."/>
            <person name="Rohde M."/>
            <person name="Galperin M.Y."/>
            <person name="Jogler C."/>
        </authorList>
    </citation>
    <scope>NUCLEOTIDE SEQUENCE [LARGE SCALE GENOMIC DNA]</scope>
    <source>
        <strain evidence="3 4">UC8</strain>
    </source>
</reference>
<keyword evidence="4" id="KW-1185">Reference proteome</keyword>
<dbReference type="Gene3D" id="3.60.40.10">
    <property type="entry name" value="PPM-type phosphatase domain"/>
    <property type="match status" value="1"/>
</dbReference>
<dbReference type="SUPFAM" id="SSF81606">
    <property type="entry name" value="PP2C-like"/>
    <property type="match status" value="1"/>
</dbReference>
<evidence type="ECO:0000313" key="3">
    <source>
        <dbReference type="EMBL" id="QEG41882.1"/>
    </source>
</evidence>
<dbReference type="OrthoDB" id="9801841at2"/>
<protein>
    <submittedName>
        <fullName evidence="3">Serine/threonine phosphatase stp</fullName>
        <ecNumber evidence="3">3.1.3.16</ecNumber>
    </submittedName>
</protein>
<dbReference type="CDD" id="cd00143">
    <property type="entry name" value="PP2Cc"/>
    <property type="match status" value="1"/>
</dbReference>
<dbReference type="PROSITE" id="PS51746">
    <property type="entry name" value="PPM_2"/>
    <property type="match status" value="1"/>
</dbReference>
<evidence type="ECO:0000313" key="4">
    <source>
        <dbReference type="Proteomes" id="UP000325286"/>
    </source>
</evidence>
<dbReference type="InterPro" id="IPR015655">
    <property type="entry name" value="PP2C"/>
</dbReference>
<evidence type="ECO:0000259" key="2">
    <source>
        <dbReference type="PROSITE" id="PS51746"/>
    </source>
</evidence>
<evidence type="ECO:0000256" key="1">
    <source>
        <dbReference type="SAM" id="MobiDB-lite"/>
    </source>
</evidence>
<dbReference type="AlphaFoldDB" id="A0A5B9QVA0"/>
<dbReference type="EMBL" id="CP042914">
    <property type="protein sequence ID" value="QEG41882.1"/>
    <property type="molecule type" value="Genomic_DNA"/>
</dbReference>
<keyword evidence="3" id="KW-0378">Hydrolase</keyword>
<dbReference type="EC" id="3.1.3.16" evidence="3"/>
<dbReference type="InterPro" id="IPR001932">
    <property type="entry name" value="PPM-type_phosphatase-like_dom"/>
</dbReference>
<dbReference type="PANTHER" id="PTHR47992">
    <property type="entry name" value="PROTEIN PHOSPHATASE"/>
    <property type="match status" value="1"/>
</dbReference>
<dbReference type="InterPro" id="IPR036457">
    <property type="entry name" value="PPM-type-like_dom_sf"/>
</dbReference>
<dbReference type="GO" id="GO:0004722">
    <property type="term" value="F:protein serine/threonine phosphatase activity"/>
    <property type="evidence" value="ECO:0007669"/>
    <property type="project" value="UniProtKB-EC"/>
</dbReference>
<name>A0A5B9QVA0_9BACT</name>
<accession>A0A5B9QVA0</accession>
<proteinExistence type="predicted"/>
<dbReference type="Pfam" id="PF13672">
    <property type="entry name" value="PP2C_2"/>
    <property type="match status" value="1"/>
</dbReference>
<feature type="domain" description="PPM-type phosphatase" evidence="2">
    <location>
        <begin position="23"/>
        <end position="291"/>
    </location>
</feature>
<dbReference type="Proteomes" id="UP000325286">
    <property type="component" value="Chromosome"/>
</dbReference>
<dbReference type="RefSeq" id="WP_068139774.1">
    <property type="nucleotide sequence ID" value="NZ_CP042914.1"/>
</dbReference>
<dbReference type="KEGG" id="rul:UC8_39100"/>
<dbReference type="SMART" id="SM00332">
    <property type="entry name" value="PP2Cc"/>
    <property type="match status" value="1"/>
</dbReference>
<gene>
    <name evidence="3" type="primary">stp_3</name>
    <name evidence="3" type="ORF">UC8_39100</name>
</gene>
<dbReference type="SMART" id="SM00331">
    <property type="entry name" value="PP2C_SIG"/>
    <property type="match status" value="1"/>
</dbReference>
<organism evidence="3 4">
    <name type="scientific">Roseimaritima ulvae</name>
    <dbReference type="NCBI Taxonomy" id="980254"/>
    <lineage>
        <taxon>Bacteria</taxon>
        <taxon>Pseudomonadati</taxon>
        <taxon>Planctomycetota</taxon>
        <taxon>Planctomycetia</taxon>
        <taxon>Pirellulales</taxon>
        <taxon>Pirellulaceae</taxon>
        <taxon>Roseimaritima</taxon>
    </lineage>
</organism>